<dbReference type="GO" id="GO:0033116">
    <property type="term" value="C:endoplasmic reticulum-Golgi intermediate compartment membrane"/>
    <property type="evidence" value="ECO:0007669"/>
    <property type="project" value="UniProtKB-SubCell"/>
</dbReference>
<keyword evidence="6" id="KW-0256">Endoplasmic reticulum</keyword>
<evidence type="ECO:0000256" key="4">
    <source>
        <dbReference type="ARBA" id="ARBA00022989"/>
    </source>
</evidence>
<gene>
    <name evidence="9" type="ORF">CANTEDRAFT_131007</name>
</gene>
<keyword evidence="4 6" id="KW-1133">Transmembrane helix</keyword>
<dbReference type="GO" id="GO:0006890">
    <property type="term" value="P:retrograde vesicle-mediated transport, Golgi to endoplasmic reticulum"/>
    <property type="evidence" value="ECO:0007669"/>
    <property type="project" value="TreeGrafter"/>
</dbReference>
<dbReference type="AlphaFoldDB" id="G3BAJ3"/>
<evidence type="ECO:0000256" key="6">
    <source>
        <dbReference type="RuleBase" id="RU369013"/>
    </source>
</evidence>
<dbReference type="STRING" id="590646.G3BAJ3"/>
<sequence>MGDKPKLLSLDAFAKTVEDARVKTASGGIITLVSITIVLFLIRNEYLDYTSIITRPELVVDRDINQKLDITLDISFPSIPCSMINLDILDVSGNVELDILQNGFQKYRILSSGEEVLMKNAPLIDSTPLEVMAKGLDKPEDAEHTPCGDCYGSLPQDRKQYCCNNCETIRRAYAAKVWAFYDGENIKPCEDEGYVKAIQSEIFNNEGCRVKGTTQINRISGNLHFAPGASFTEPSRHVHDLSLYNKFPDRFNFDHTINHLSFGKDPETNANTDKKTLHPLDGETRNLKEKYHLYSYFLKVVSTRYEYLQEKLKAPLETNQFSAIYHDRPIKGGKDEDHQHTLHARGGLPGLYFYFDISPLKIINKEQYSKTWSGFVLGVISSIAGVLMIGSLLDRSVWAAEKAIRAKKDI</sequence>
<comment type="subcellular location">
    <subcellularLocation>
        <location evidence="6">Endoplasmic reticulum membrane</location>
        <topology evidence="6">Multi-pass membrane protein</topology>
    </subcellularLocation>
    <subcellularLocation>
        <location evidence="6">Endoplasmic reticulum-Golgi intermediate compartment membrane</location>
        <topology evidence="6">Multi-pass membrane protein</topology>
    </subcellularLocation>
    <subcellularLocation>
        <location evidence="6">Golgi apparatus membrane</location>
        <topology evidence="6">Multi-pass membrane protein</topology>
    </subcellularLocation>
    <subcellularLocation>
        <location evidence="1">Membrane</location>
        <topology evidence="1">Multi-pass membrane protein</topology>
    </subcellularLocation>
</comment>
<keyword evidence="3 6" id="KW-0812">Transmembrane</keyword>
<evidence type="ECO:0000259" key="8">
    <source>
        <dbReference type="Pfam" id="PF13850"/>
    </source>
</evidence>
<dbReference type="PANTHER" id="PTHR10984">
    <property type="entry name" value="ENDOPLASMIC RETICULUM-GOLGI INTERMEDIATE COMPARTMENT PROTEIN"/>
    <property type="match status" value="1"/>
</dbReference>
<dbReference type="Pfam" id="PF07970">
    <property type="entry name" value="COPIIcoated_ERV"/>
    <property type="match status" value="1"/>
</dbReference>
<dbReference type="InterPro" id="IPR039542">
    <property type="entry name" value="Erv_N"/>
</dbReference>
<keyword evidence="6" id="KW-0813">Transport</keyword>
<dbReference type="GO" id="GO:0006888">
    <property type="term" value="P:endoplasmic reticulum to Golgi vesicle-mediated transport"/>
    <property type="evidence" value="ECO:0007669"/>
    <property type="project" value="UniProtKB-UniRule"/>
</dbReference>
<evidence type="ECO:0000259" key="7">
    <source>
        <dbReference type="Pfam" id="PF07970"/>
    </source>
</evidence>
<keyword evidence="10" id="KW-1185">Reference proteome</keyword>
<evidence type="ECO:0000256" key="3">
    <source>
        <dbReference type="ARBA" id="ARBA00022692"/>
    </source>
</evidence>
<keyword evidence="6" id="KW-0333">Golgi apparatus</keyword>
<dbReference type="eggNOG" id="KOG2667">
    <property type="taxonomic scope" value="Eukaryota"/>
</dbReference>
<evidence type="ECO:0000313" key="10">
    <source>
        <dbReference type="Proteomes" id="UP000000707"/>
    </source>
</evidence>
<organism evidence="10">
    <name type="scientific">Candida tenuis (strain ATCC 10573 / BCRC 21748 / CBS 615 / JCM 9827 / NBRC 10315 / NRRL Y-1498 / VKM Y-70)</name>
    <name type="common">Yeast</name>
    <name type="synonym">Yamadazyma tenuis</name>
    <dbReference type="NCBI Taxonomy" id="590646"/>
    <lineage>
        <taxon>Eukaryota</taxon>
        <taxon>Fungi</taxon>
        <taxon>Dikarya</taxon>
        <taxon>Ascomycota</taxon>
        <taxon>Saccharomycotina</taxon>
        <taxon>Pichiomycetes</taxon>
        <taxon>Debaryomycetaceae</taxon>
        <taxon>Yamadazyma</taxon>
    </lineage>
</organism>
<evidence type="ECO:0000313" key="9">
    <source>
        <dbReference type="EMBL" id="EGV62522.1"/>
    </source>
</evidence>
<dbReference type="Pfam" id="PF13850">
    <property type="entry name" value="ERGIC_N"/>
    <property type="match status" value="1"/>
</dbReference>
<evidence type="ECO:0000256" key="5">
    <source>
        <dbReference type="ARBA" id="ARBA00023136"/>
    </source>
</evidence>
<dbReference type="InterPro" id="IPR045888">
    <property type="entry name" value="Erv"/>
</dbReference>
<dbReference type="InterPro" id="IPR012936">
    <property type="entry name" value="Erv_C"/>
</dbReference>
<dbReference type="GO" id="GO:0005789">
    <property type="term" value="C:endoplasmic reticulum membrane"/>
    <property type="evidence" value="ECO:0007669"/>
    <property type="project" value="UniProtKB-SubCell"/>
</dbReference>
<feature type="transmembrane region" description="Helical" evidence="6">
    <location>
        <begin position="371"/>
        <end position="393"/>
    </location>
</feature>
<accession>G3BAJ3</accession>
<evidence type="ECO:0000256" key="1">
    <source>
        <dbReference type="ARBA" id="ARBA00004141"/>
    </source>
</evidence>
<reference evidence="9 10" key="1">
    <citation type="journal article" date="2011" name="Proc. Natl. Acad. Sci. U.S.A.">
        <title>Comparative genomics of xylose-fermenting fungi for enhanced biofuel production.</title>
        <authorList>
            <person name="Wohlbach D.J."/>
            <person name="Kuo A."/>
            <person name="Sato T.K."/>
            <person name="Potts K.M."/>
            <person name="Salamov A.A."/>
            <person name="LaButti K.M."/>
            <person name="Sun H."/>
            <person name="Clum A."/>
            <person name="Pangilinan J.L."/>
            <person name="Lindquist E.A."/>
            <person name="Lucas S."/>
            <person name="Lapidus A."/>
            <person name="Jin M."/>
            <person name="Gunawan C."/>
            <person name="Balan V."/>
            <person name="Dale B.E."/>
            <person name="Jeffries T.W."/>
            <person name="Zinkel R."/>
            <person name="Barry K.W."/>
            <person name="Grigoriev I.V."/>
            <person name="Gasch A.P."/>
        </authorList>
    </citation>
    <scope>NUCLEOTIDE SEQUENCE [LARGE SCALE GENOMIC DNA]</scope>
    <source>
        <strain evidence="10">ATCC 10573 / BCRC 21748 / CBS 615 / JCM 9827 / NBRC 10315 / NRRL Y-1498 / VKM Y-70</strain>
    </source>
</reference>
<comment type="function">
    <text evidence="6">Plays a role in transport between endoplasmic reticulum and Golgi.</text>
</comment>
<protein>
    <recommendedName>
        <fullName evidence="6">Endoplasmic reticulum-Golgi intermediate compartment protein</fullName>
    </recommendedName>
</protein>
<dbReference type="EMBL" id="GL996527">
    <property type="protein sequence ID" value="EGV62522.1"/>
    <property type="molecule type" value="Genomic_DNA"/>
</dbReference>
<comment type="similarity">
    <text evidence="2 6">Belongs to the ERGIC family.</text>
</comment>
<dbReference type="OrthoDB" id="270930at2759"/>
<dbReference type="HOGENOM" id="CLU_034705_1_0_1"/>
<dbReference type="PANTHER" id="PTHR10984:SF25">
    <property type="entry name" value="ENDOPLASMIC RETICULUM-GOLGI INTERMEDIATE COMPARTMENT PROTEIN 3"/>
    <property type="match status" value="1"/>
</dbReference>
<name>G3BAJ3_CANTC</name>
<dbReference type="GO" id="GO:0000139">
    <property type="term" value="C:Golgi membrane"/>
    <property type="evidence" value="ECO:0007669"/>
    <property type="project" value="UniProtKB-SubCell"/>
</dbReference>
<keyword evidence="5 6" id="KW-0472">Membrane</keyword>
<evidence type="ECO:0000256" key="2">
    <source>
        <dbReference type="ARBA" id="ARBA00005648"/>
    </source>
</evidence>
<dbReference type="GO" id="GO:0030134">
    <property type="term" value="C:COPII-coated ER to Golgi transport vesicle"/>
    <property type="evidence" value="ECO:0007669"/>
    <property type="project" value="TreeGrafter"/>
</dbReference>
<proteinExistence type="inferred from homology"/>
<feature type="domain" description="Endoplasmic reticulum vesicle transporter N-terminal" evidence="8">
    <location>
        <begin position="8"/>
        <end position="95"/>
    </location>
</feature>
<feature type="domain" description="Endoplasmic reticulum vesicle transporter C-terminal" evidence="7">
    <location>
        <begin position="150"/>
        <end position="394"/>
    </location>
</feature>
<dbReference type="Proteomes" id="UP000000707">
    <property type="component" value="Unassembled WGS sequence"/>
</dbReference>
<feature type="transmembrane region" description="Helical" evidence="6">
    <location>
        <begin position="20"/>
        <end position="42"/>
    </location>
</feature>
<keyword evidence="6" id="KW-0931">ER-Golgi transport</keyword>